<dbReference type="PANTHER" id="PTHR43434:SF16">
    <property type="entry name" value="BLL8046 PROTEIN"/>
    <property type="match status" value="1"/>
</dbReference>
<dbReference type="GO" id="GO:0006281">
    <property type="term" value="P:DNA repair"/>
    <property type="evidence" value="ECO:0007669"/>
    <property type="project" value="TreeGrafter"/>
</dbReference>
<evidence type="ECO:0000313" key="1">
    <source>
        <dbReference type="EMBL" id="BBY07900.1"/>
    </source>
</evidence>
<reference evidence="2 3" key="1">
    <citation type="submission" date="2017-02" db="EMBL/GenBank/DDBJ databases">
        <title>The new phylogeny of genus Mycobacterium.</title>
        <authorList>
            <person name="Tortoli E."/>
            <person name="Trovato A."/>
            <person name="Cirillo D.M."/>
        </authorList>
    </citation>
    <scope>NUCLEOTIDE SEQUENCE [LARGE SCALE GENOMIC DNA]</scope>
    <source>
        <strain evidence="2 3">DSM 45145</strain>
    </source>
</reference>
<dbReference type="NCBIfam" id="TIGR01509">
    <property type="entry name" value="HAD-SF-IA-v3"/>
    <property type="match status" value="1"/>
</dbReference>
<reference evidence="1 4" key="2">
    <citation type="journal article" date="2019" name="Emerg. Microbes Infect.">
        <title>Comprehensive subspecies identification of 175 nontuberculous mycobacteria species based on 7547 genomic profiles.</title>
        <authorList>
            <person name="Matsumoto Y."/>
            <person name="Kinjo T."/>
            <person name="Motooka D."/>
            <person name="Nabeya D."/>
            <person name="Jung N."/>
            <person name="Uechi K."/>
            <person name="Horii T."/>
            <person name="Iida T."/>
            <person name="Fujita J."/>
            <person name="Nakamura S."/>
        </authorList>
    </citation>
    <scope>NUCLEOTIDE SEQUENCE [LARGE SCALE GENOMIC DNA]</scope>
    <source>
        <strain evidence="1 4">JCM 16367</strain>
    </source>
</reference>
<dbReference type="InterPro" id="IPR006439">
    <property type="entry name" value="HAD-SF_hydro_IA"/>
</dbReference>
<sequence length="227" mass="24120">MAESAADAPAILLDLDGTLVDSNFHHAVTWHRAFLDVGQDVPCWRIHGLVGRAGSELVRILLGDELADACGDEAKDAHSRYFGELEPVLRPLPGTRDLLEAIAERGWRTVLASSASEETLALLRRVLDVDDLVSEITSSVDVDRGKPDPDIVSTALDRVGLEPGRAVFVGDAVWDVEAGRRAGVPTVGVLCGGVAREALERAGAAGIYADPADLHAHLADVGRLLRA</sequence>
<gene>
    <name evidence="2" type="ORF">BST37_12065</name>
    <name evidence="1" type="ORF">MNVI_32180</name>
</gene>
<dbReference type="Pfam" id="PF00702">
    <property type="entry name" value="Hydrolase"/>
    <property type="match status" value="1"/>
</dbReference>
<keyword evidence="3" id="KW-1185">Reference proteome</keyword>
<evidence type="ECO:0000313" key="3">
    <source>
        <dbReference type="Proteomes" id="UP000192374"/>
    </source>
</evidence>
<dbReference type="SFLD" id="SFLDS00003">
    <property type="entry name" value="Haloacid_Dehalogenase"/>
    <property type="match status" value="1"/>
</dbReference>
<dbReference type="InterPro" id="IPR036412">
    <property type="entry name" value="HAD-like_sf"/>
</dbReference>
<dbReference type="GO" id="GO:0005829">
    <property type="term" value="C:cytosol"/>
    <property type="evidence" value="ECO:0007669"/>
    <property type="project" value="TreeGrafter"/>
</dbReference>
<evidence type="ECO:0000313" key="2">
    <source>
        <dbReference type="EMBL" id="ORB14149.1"/>
    </source>
</evidence>
<dbReference type="Gene3D" id="1.10.150.240">
    <property type="entry name" value="Putative phosphatase, domain 2"/>
    <property type="match status" value="1"/>
</dbReference>
<dbReference type="PANTHER" id="PTHR43434">
    <property type="entry name" value="PHOSPHOGLYCOLATE PHOSPHATASE"/>
    <property type="match status" value="1"/>
</dbReference>
<dbReference type="Proteomes" id="UP000466894">
    <property type="component" value="Chromosome"/>
</dbReference>
<name>A0A7I7PH48_9MYCO</name>
<dbReference type="OrthoDB" id="9793014at2"/>
<dbReference type="SFLD" id="SFLDG01129">
    <property type="entry name" value="C1.5:_HAD__Beta-PGM__Phosphata"/>
    <property type="match status" value="1"/>
</dbReference>
<dbReference type="Gene3D" id="3.40.50.1000">
    <property type="entry name" value="HAD superfamily/HAD-like"/>
    <property type="match status" value="1"/>
</dbReference>
<dbReference type="EMBL" id="AP022583">
    <property type="protein sequence ID" value="BBY07900.1"/>
    <property type="molecule type" value="Genomic_DNA"/>
</dbReference>
<organism evidence="1 4">
    <name type="scientific">Mycobacterium noviomagense</name>
    <dbReference type="NCBI Taxonomy" id="459858"/>
    <lineage>
        <taxon>Bacteria</taxon>
        <taxon>Bacillati</taxon>
        <taxon>Actinomycetota</taxon>
        <taxon>Actinomycetes</taxon>
        <taxon>Mycobacteriales</taxon>
        <taxon>Mycobacteriaceae</taxon>
        <taxon>Mycobacterium</taxon>
    </lineage>
</organism>
<evidence type="ECO:0000313" key="4">
    <source>
        <dbReference type="Proteomes" id="UP000466894"/>
    </source>
</evidence>
<protein>
    <submittedName>
        <fullName evidence="1">Haloacid dehalogenase</fullName>
    </submittedName>
</protein>
<dbReference type="Proteomes" id="UP000192374">
    <property type="component" value="Unassembled WGS sequence"/>
</dbReference>
<proteinExistence type="predicted"/>
<dbReference type="InterPro" id="IPR050155">
    <property type="entry name" value="HAD-like_hydrolase_sf"/>
</dbReference>
<dbReference type="EMBL" id="MVIC01000019">
    <property type="protein sequence ID" value="ORB14149.1"/>
    <property type="molecule type" value="Genomic_DNA"/>
</dbReference>
<dbReference type="NCBIfam" id="TIGR01549">
    <property type="entry name" value="HAD-SF-IA-v1"/>
    <property type="match status" value="1"/>
</dbReference>
<accession>A0A7I7PH48</accession>
<dbReference type="AlphaFoldDB" id="A0A7I7PH48"/>
<dbReference type="SFLD" id="SFLDG01135">
    <property type="entry name" value="C1.5.6:_HAD__Beta-PGM__Phospha"/>
    <property type="match status" value="1"/>
</dbReference>
<dbReference type="GO" id="GO:0008967">
    <property type="term" value="F:phosphoglycolate phosphatase activity"/>
    <property type="evidence" value="ECO:0007669"/>
    <property type="project" value="TreeGrafter"/>
</dbReference>
<dbReference type="InterPro" id="IPR023214">
    <property type="entry name" value="HAD_sf"/>
</dbReference>
<dbReference type="PRINTS" id="PR00413">
    <property type="entry name" value="HADHALOGNASE"/>
</dbReference>
<dbReference type="RefSeq" id="WP_083087971.1">
    <property type="nucleotide sequence ID" value="NZ_AP022583.1"/>
</dbReference>
<dbReference type="KEGG" id="mnv:MNVI_32180"/>
<dbReference type="InterPro" id="IPR023198">
    <property type="entry name" value="PGP-like_dom2"/>
</dbReference>
<reference evidence="1" key="3">
    <citation type="submission" date="2020-02" db="EMBL/GenBank/DDBJ databases">
        <authorList>
            <person name="Matsumoto Y."/>
            <person name="Motooka D."/>
            <person name="Nakamura S."/>
        </authorList>
    </citation>
    <scope>NUCLEOTIDE SEQUENCE</scope>
    <source>
        <strain evidence="1">JCM 16367</strain>
    </source>
</reference>
<dbReference type="SUPFAM" id="SSF56784">
    <property type="entry name" value="HAD-like"/>
    <property type="match status" value="1"/>
</dbReference>